<gene>
    <name evidence="1" type="ORF">PHYPA_013001</name>
</gene>
<reference evidence="2" key="3">
    <citation type="submission" date="2020-12" db="UniProtKB">
        <authorList>
            <consortium name="EnsemblPlants"/>
        </authorList>
    </citation>
    <scope>IDENTIFICATION</scope>
</reference>
<dbReference type="Gramene" id="Pp3c9_20970V3.1">
    <property type="protein sequence ID" value="PAC:32911752.CDS.1"/>
    <property type="gene ID" value="Pp3c9_20970"/>
</dbReference>
<dbReference type="AlphaFoldDB" id="A0A2K1K423"/>
<evidence type="ECO:0000313" key="3">
    <source>
        <dbReference type="Proteomes" id="UP000006727"/>
    </source>
</evidence>
<dbReference type="EnsemblPlants" id="Pp3c9_20970V3.1">
    <property type="protein sequence ID" value="PAC:32911752.CDS.1"/>
    <property type="gene ID" value="Pp3c9_20970"/>
</dbReference>
<dbReference type="Proteomes" id="UP000006727">
    <property type="component" value="Chromosome 9"/>
</dbReference>
<sequence>MPTESYCTDTDLVTEERLAENSTFHSHSMVIISHFCYLYYFHVSKASTATELAYQLNMLYDNSKAF</sequence>
<accession>A0A2K1K423</accession>
<reference evidence="1 3" key="2">
    <citation type="journal article" date="2018" name="Plant J.">
        <title>The Physcomitrella patens chromosome-scale assembly reveals moss genome structure and evolution.</title>
        <authorList>
            <person name="Lang D."/>
            <person name="Ullrich K.K."/>
            <person name="Murat F."/>
            <person name="Fuchs J."/>
            <person name="Jenkins J."/>
            <person name="Haas F.B."/>
            <person name="Piednoel M."/>
            <person name="Gundlach H."/>
            <person name="Van Bel M."/>
            <person name="Meyberg R."/>
            <person name="Vives C."/>
            <person name="Morata J."/>
            <person name="Symeonidi A."/>
            <person name="Hiss M."/>
            <person name="Muchero W."/>
            <person name="Kamisugi Y."/>
            <person name="Saleh O."/>
            <person name="Blanc G."/>
            <person name="Decker E.L."/>
            <person name="van Gessel N."/>
            <person name="Grimwood J."/>
            <person name="Hayes R.D."/>
            <person name="Graham S.W."/>
            <person name="Gunter L.E."/>
            <person name="McDaniel S.F."/>
            <person name="Hoernstein S.N.W."/>
            <person name="Larsson A."/>
            <person name="Li F.W."/>
            <person name="Perroud P.F."/>
            <person name="Phillips J."/>
            <person name="Ranjan P."/>
            <person name="Rokshar D.S."/>
            <person name="Rothfels C.J."/>
            <person name="Schneider L."/>
            <person name="Shu S."/>
            <person name="Stevenson D.W."/>
            <person name="Thummler F."/>
            <person name="Tillich M."/>
            <person name="Villarreal Aguilar J.C."/>
            <person name="Widiez T."/>
            <person name="Wong G.K."/>
            <person name="Wymore A."/>
            <person name="Zhang Y."/>
            <person name="Zimmer A.D."/>
            <person name="Quatrano R.S."/>
            <person name="Mayer K.F.X."/>
            <person name="Goodstein D."/>
            <person name="Casacuberta J.M."/>
            <person name="Vandepoele K."/>
            <person name="Reski R."/>
            <person name="Cuming A.C."/>
            <person name="Tuskan G.A."/>
            <person name="Maumus F."/>
            <person name="Salse J."/>
            <person name="Schmutz J."/>
            <person name="Rensing S.A."/>
        </authorList>
    </citation>
    <scope>NUCLEOTIDE SEQUENCE [LARGE SCALE GENOMIC DNA]</scope>
    <source>
        <strain evidence="2 3">cv. Gransden 2004</strain>
    </source>
</reference>
<dbReference type="EMBL" id="ABEU02000009">
    <property type="protein sequence ID" value="PNR48524.1"/>
    <property type="molecule type" value="Genomic_DNA"/>
</dbReference>
<reference evidence="1 3" key="1">
    <citation type="journal article" date="2008" name="Science">
        <title>The Physcomitrella genome reveals evolutionary insights into the conquest of land by plants.</title>
        <authorList>
            <person name="Rensing S."/>
            <person name="Lang D."/>
            <person name="Zimmer A."/>
            <person name="Terry A."/>
            <person name="Salamov A."/>
            <person name="Shapiro H."/>
            <person name="Nishiyama T."/>
            <person name="Perroud P.-F."/>
            <person name="Lindquist E."/>
            <person name="Kamisugi Y."/>
            <person name="Tanahashi T."/>
            <person name="Sakakibara K."/>
            <person name="Fujita T."/>
            <person name="Oishi K."/>
            <person name="Shin-I T."/>
            <person name="Kuroki Y."/>
            <person name="Toyoda A."/>
            <person name="Suzuki Y."/>
            <person name="Hashimoto A."/>
            <person name="Yamaguchi K."/>
            <person name="Sugano A."/>
            <person name="Kohara Y."/>
            <person name="Fujiyama A."/>
            <person name="Anterola A."/>
            <person name="Aoki S."/>
            <person name="Ashton N."/>
            <person name="Barbazuk W.B."/>
            <person name="Barker E."/>
            <person name="Bennetzen J."/>
            <person name="Bezanilla M."/>
            <person name="Blankenship R."/>
            <person name="Cho S.H."/>
            <person name="Dutcher S."/>
            <person name="Estelle M."/>
            <person name="Fawcett J.A."/>
            <person name="Gundlach H."/>
            <person name="Hanada K."/>
            <person name="Heyl A."/>
            <person name="Hicks K.A."/>
            <person name="Hugh J."/>
            <person name="Lohr M."/>
            <person name="Mayer K."/>
            <person name="Melkozernov A."/>
            <person name="Murata T."/>
            <person name="Nelson D."/>
            <person name="Pils B."/>
            <person name="Prigge M."/>
            <person name="Reiss B."/>
            <person name="Renner T."/>
            <person name="Rombauts S."/>
            <person name="Rushton P."/>
            <person name="Sanderfoot A."/>
            <person name="Schween G."/>
            <person name="Shiu S.-H."/>
            <person name="Stueber K."/>
            <person name="Theodoulou F.L."/>
            <person name="Tu H."/>
            <person name="Van de Peer Y."/>
            <person name="Verrier P.J."/>
            <person name="Waters E."/>
            <person name="Wood A."/>
            <person name="Yang L."/>
            <person name="Cove D."/>
            <person name="Cuming A."/>
            <person name="Hasebe M."/>
            <person name="Lucas S."/>
            <person name="Mishler D.B."/>
            <person name="Reski R."/>
            <person name="Grigoriev I."/>
            <person name="Quatrano R.S."/>
            <person name="Boore J.L."/>
        </authorList>
    </citation>
    <scope>NUCLEOTIDE SEQUENCE [LARGE SCALE GENOMIC DNA]</scope>
    <source>
        <strain evidence="2 3">cv. Gransden 2004</strain>
    </source>
</reference>
<keyword evidence="3" id="KW-1185">Reference proteome</keyword>
<name>A0A2K1K423_PHYPA</name>
<evidence type="ECO:0000313" key="2">
    <source>
        <dbReference type="EnsemblPlants" id="PAC:32911752.CDS.1"/>
    </source>
</evidence>
<evidence type="ECO:0000313" key="1">
    <source>
        <dbReference type="EMBL" id="PNR48524.1"/>
    </source>
</evidence>
<organism evidence="1">
    <name type="scientific">Physcomitrium patens</name>
    <name type="common">Spreading-leaved earth moss</name>
    <name type="synonym">Physcomitrella patens</name>
    <dbReference type="NCBI Taxonomy" id="3218"/>
    <lineage>
        <taxon>Eukaryota</taxon>
        <taxon>Viridiplantae</taxon>
        <taxon>Streptophyta</taxon>
        <taxon>Embryophyta</taxon>
        <taxon>Bryophyta</taxon>
        <taxon>Bryophytina</taxon>
        <taxon>Bryopsida</taxon>
        <taxon>Funariidae</taxon>
        <taxon>Funariales</taxon>
        <taxon>Funariaceae</taxon>
        <taxon>Physcomitrium</taxon>
    </lineage>
</organism>
<protein>
    <submittedName>
        <fullName evidence="1 2">Uncharacterized protein</fullName>
    </submittedName>
</protein>
<dbReference type="InParanoid" id="A0A2K1K423"/>
<proteinExistence type="predicted"/>